<accession>A0ABW7SZG6</accession>
<dbReference type="Pfam" id="PF19680">
    <property type="entry name" value="DUF6182"/>
    <property type="match status" value="1"/>
</dbReference>
<gene>
    <name evidence="1" type="ORF">ACH4TF_05030</name>
</gene>
<protein>
    <submittedName>
        <fullName evidence="1">DUF6182 family protein</fullName>
    </submittedName>
</protein>
<comment type="caution">
    <text evidence="1">The sequence shown here is derived from an EMBL/GenBank/DDBJ whole genome shotgun (WGS) entry which is preliminary data.</text>
</comment>
<organism evidence="1 2">
    <name type="scientific">Streptomyces abikoensis</name>
    <dbReference type="NCBI Taxonomy" id="97398"/>
    <lineage>
        <taxon>Bacteria</taxon>
        <taxon>Bacillati</taxon>
        <taxon>Actinomycetota</taxon>
        <taxon>Actinomycetes</taxon>
        <taxon>Kitasatosporales</taxon>
        <taxon>Streptomycetaceae</taxon>
        <taxon>Streptomyces</taxon>
    </lineage>
</organism>
<name>A0ABW7SZG6_9ACTN</name>
<dbReference type="Proteomes" id="UP001611162">
    <property type="component" value="Unassembled WGS sequence"/>
</dbReference>
<reference evidence="1 2" key="1">
    <citation type="submission" date="2024-10" db="EMBL/GenBank/DDBJ databases">
        <title>The Natural Products Discovery Center: Release of the First 8490 Sequenced Strains for Exploring Actinobacteria Biosynthetic Diversity.</title>
        <authorList>
            <person name="Kalkreuter E."/>
            <person name="Kautsar S.A."/>
            <person name="Yang D."/>
            <person name="Bader C.D."/>
            <person name="Teijaro C.N."/>
            <person name="Fluegel L."/>
            <person name="Davis C.M."/>
            <person name="Simpson J.R."/>
            <person name="Lauterbach L."/>
            <person name="Steele A.D."/>
            <person name="Gui C."/>
            <person name="Meng S."/>
            <person name="Li G."/>
            <person name="Viehrig K."/>
            <person name="Ye F."/>
            <person name="Su P."/>
            <person name="Kiefer A.F."/>
            <person name="Nichols A."/>
            <person name="Cepeda A.J."/>
            <person name="Yan W."/>
            <person name="Fan B."/>
            <person name="Jiang Y."/>
            <person name="Adhikari A."/>
            <person name="Zheng C.-J."/>
            <person name="Schuster L."/>
            <person name="Cowan T.M."/>
            <person name="Smanski M.J."/>
            <person name="Chevrette M.G."/>
            <person name="De Carvalho L.P.S."/>
            <person name="Shen B."/>
        </authorList>
    </citation>
    <scope>NUCLEOTIDE SEQUENCE [LARGE SCALE GENOMIC DNA]</scope>
    <source>
        <strain evidence="1 2">NPDC020979</strain>
    </source>
</reference>
<proteinExistence type="predicted"/>
<sequence>MTISAETLLTIAADRLRATRPELAVGLDLSTPDALGSAKAAIKGAADDRGTDILVVAVVGRFSLPDWVRETCRFALSLSADRAREWRHAFTRTVYLAGRPDNLRERFAFDHLADDGSFAWAGPAPEAASTALRRLLKTFSGARPLPAWAPVTVDVPAPVSLGARPSGRRPPVHRDLYIATARVTVSDALVQVNHLLAEAALDGLVAPGDRLTLRAVPRLTGLAAPFAALRVDADPHRPHELRAYAGLTEEN</sequence>
<dbReference type="EMBL" id="JBIRRB010000001">
    <property type="protein sequence ID" value="MFI0909806.1"/>
    <property type="molecule type" value="Genomic_DNA"/>
</dbReference>
<dbReference type="InterPro" id="IPR045754">
    <property type="entry name" value="DUF6182"/>
</dbReference>
<evidence type="ECO:0000313" key="1">
    <source>
        <dbReference type="EMBL" id="MFI0909806.1"/>
    </source>
</evidence>
<evidence type="ECO:0000313" key="2">
    <source>
        <dbReference type="Proteomes" id="UP001611162"/>
    </source>
</evidence>
<keyword evidence="2" id="KW-1185">Reference proteome</keyword>
<dbReference type="RefSeq" id="WP_358215473.1">
    <property type="nucleotide sequence ID" value="NZ_JBEYAO010000002.1"/>
</dbReference>